<dbReference type="GO" id="GO:0004984">
    <property type="term" value="F:olfactory receptor activity"/>
    <property type="evidence" value="ECO:0007669"/>
    <property type="project" value="InterPro"/>
</dbReference>
<keyword evidence="9" id="KW-0807">Transducer</keyword>
<evidence type="ECO:0000256" key="5">
    <source>
        <dbReference type="ARBA" id="ARBA00022725"/>
    </source>
</evidence>
<keyword evidence="5" id="KW-0552">Olfaction</keyword>
<dbReference type="GO" id="GO:0007165">
    <property type="term" value="P:signal transduction"/>
    <property type="evidence" value="ECO:0007669"/>
    <property type="project" value="UniProtKB-KW"/>
</dbReference>
<accession>A0A7T3R162</accession>
<dbReference type="Pfam" id="PF02949">
    <property type="entry name" value="7tm_6"/>
    <property type="match status" value="1"/>
</dbReference>
<evidence type="ECO:0000256" key="4">
    <source>
        <dbReference type="ARBA" id="ARBA00022692"/>
    </source>
</evidence>
<keyword evidence="8 11" id="KW-0675">Receptor</keyword>
<comment type="subcellular location">
    <subcellularLocation>
        <location evidence="1">Cell membrane</location>
        <topology evidence="1">Multi-pass membrane protein</topology>
    </subcellularLocation>
</comment>
<protein>
    <submittedName>
        <fullName evidence="11">Odorant receptor 31</fullName>
    </submittedName>
</protein>
<name>A0A7T3R162_DIACI</name>
<evidence type="ECO:0000256" key="10">
    <source>
        <dbReference type="SAM" id="Phobius"/>
    </source>
</evidence>
<evidence type="ECO:0000256" key="6">
    <source>
        <dbReference type="ARBA" id="ARBA00022989"/>
    </source>
</evidence>
<dbReference type="GO" id="GO:0005549">
    <property type="term" value="F:odorant binding"/>
    <property type="evidence" value="ECO:0007669"/>
    <property type="project" value="InterPro"/>
</dbReference>
<evidence type="ECO:0000256" key="2">
    <source>
        <dbReference type="ARBA" id="ARBA00022475"/>
    </source>
</evidence>
<keyword evidence="7 10" id="KW-0472">Membrane</keyword>
<evidence type="ECO:0000256" key="1">
    <source>
        <dbReference type="ARBA" id="ARBA00004651"/>
    </source>
</evidence>
<feature type="transmembrane region" description="Helical" evidence="10">
    <location>
        <begin position="103"/>
        <end position="122"/>
    </location>
</feature>
<evidence type="ECO:0000313" key="11">
    <source>
        <dbReference type="EMBL" id="QPZ88944.1"/>
    </source>
</evidence>
<organism evidence="11">
    <name type="scientific">Diaphorina citri</name>
    <name type="common">Asian citrus psyllid</name>
    <dbReference type="NCBI Taxonomy" id="121845"/>
    <lineage>
        <taxon>Eukaryota</taxon>
        <taxon>Metazoa</taxon>
        <taxon>Ecdysozoa</taxon>
        <taxon>Arthropoda</taxon>
        <taxon>Hexapoda</taxon>
        <taxon>Insecta</taxon>
        <taxon>Pterygota</taxon>
        <taxon>Neoptera</taxon>
        <taxon>Paraneoptera</taxon>
        <taxon>Hemiptera</taxon>
        <taxon>Sternorrhyncha</taxon>
        <taxon>Psylloidea</taxon>
        <taxon>Psyllidae</taxon>
        <taxon>Diaphorininae</taxon>
        <taxon>Diaphorina</taxon>
    </lineage>
</organism>
<keyword evidence="6 10" id="KW-1133">Transmembrane helix</keyword>
<dbReference type="EMBL" id="MN731529">
    <property type="protein sequence ID" value="QPZ88944.1"/>
    <property type="molecule type" value="mRNA"/>
</dbReference>
<proteinExistence type="evidence at transcript level"/>
<dbReference type="AlphaFoldDB" id="A0A7T3R162"/>
<feature type="transmembrane region" description="Helical" evidence="10">
    <location>
        <begin position="189"/>
        <end position="207"/>
    </location>
</feature>
<dbReference type="GO" id="GO:0005886">
    <property type="term" value="C:plasma membrane"/>
    <property type="evidence" value="ECO:0007669"/>
    <property type="project" value="UniProtKB-SubCell"/>
</dbReference>
<evidence type="ECO:0000256" key="7">
    <source>
        <dbReference type="ARBA" id="ARBA00023136"/>
    </source>
</evidence>
<dbReference type="PANTHER" id="PTHR21137:SF35">
    <property type="entry name" value="ODORANT RECEPTOR 19A-RELATED"/>
    <property type="match status" value="1"/>
</dbReference>
<evidence type="ECO:0000256" key="8">
    <source>
        <dbReference type="ARBA" id="ARBA00023170"/>
    </source>
</evidence>
<reference evidence="11" key="1">
    <citation type="submission" date="2019-11" db="EMBL/GenBank/DDBJ databases">
        <title>Host plant odors and their recognition by OBPs of Diaphorina citri Kuwayama (Hemiptera: Psyllidae).</title>
        <authorList>
            <person name="Zhengbing W."/>
            <person name="Xinnian Z."/>
        </authorList>
    </citation>
    <scope>NUCLEOTIDE SEQUENCE</scope>
</reference>
<keyword evidence="4 10" id="KW-0812">Transmembrane</keyword>
<evidence type="ECO:0000256" key="3">
    <source>
        <dbReference type="ARBA" id="ARBA00022606"/>
    </source>
</evidence>
<sequence length="499" mass="58934">MEKLLGDHWDICVPPAGVTQSPLGHIGPTSLSQKRFDKYITPIPLTPKIKFRILEYRERRTMSDTAKVTYSHLMQVPLKYLKIVGVLNNVPQKSEFRRVLAQMNFIFVHVVCWVSSVNHFMATVTRSVRYMPEFFQRLLEDLTINLFLGTSLICCYHNKHVQFIIKFMENYFSVADEQVIKACNRSTKILLIVFTTFGTVVFTLPVFETFLPISEQEKDLIACIYKRSHPERRFAVNLWVPFIDDSESWYYECIFMFEIYQIYLLLMVAVPATTIIPMFITYTEGQYVILSDFVEKIGQTHTDKIGRRIFYTSLRKGEWVYVSSLVSKRNEKQQLKRLLESYEKEYCRQVIKFHHMLLKFQYELHILYTRFMSGAHTLNNLMLAICMYQLLANPQSLSVTRLVKFILDIAAVLTEFYYLCYCSERLDECNARLRRAVVNCDWHRCSNDTRLALCMFLRKVQEKNHLHFFHGLVFFGNELFLKVIKISYSFVNFMRLNSS</sequence>
<dbReference type="InterPro" id="IPR004117">
    <property type="entry name" value="7tm6_olfct_rcpt"/>
</dbReference>
<keyword evidence="2" id="KW-1003">Cell membrane</keyword>
<keyword evidence="3" id="KW-0716">Sensory transduction</keyword>
<feature type="transmembrane region" description="Helical" evidence="10">
    <location>
        <begin position="259"/>
        <end position="280"/>
    </location>
</feature>
<dbReference type="PANTHER" id="PTHR21137">
    <property type="entry name" value="ODORANT RECEPTOR"/>
    <property type="match status" value="1"/>
</dbReference>
<evidence type="ECO:0000256" key="9">
    <source>
        <dbReference type="ARBA" id="ARBA00023224"/>
    </source>
</evidence>
<gene>
    <name evidence="11" type="primary">OR31</name>
</gene>